<dbReference type="Proteomes" id="UP000702954">
    <property type="component" value="Unassembled WGS sequence"/>
</dbReference>
<evidence type="ECO:0000313" key="2">
    <source>
        <dbReference type="EMBL" id="TCS69640.1"/>
    </source>
</evidence>
<reference evidence="1 4" key="1">
    <citation type="journal article" date="2018" name="Int. J. Syst. Evol. Microbiol.">
        <title>Draft Genome Sequence of Faecalimonas umbilicata JCM 30896T, an Acetate-Producing Bacterium Isolated from Human Feces.</title>
        <authorList>
            <person name="Sakamoto M."/>
            <person name="Ikeyama N."/>
            <person name="Yuki M."/>
            <person name="Ohkuma M."/>
        </authorList>
    </citation>
    <scope>NUCLEOTIDE SEQUENCE [LARGE SCALE GENOMIC DNA]</scope>
    <source>
        <strain evidence="1 4">EGH7</strain>
    </source>
</reference>
<reference evidence="2 3" key="2">
    <citation type="submission" date="2019-03" db="EMBL/GenBank/DDBJ databases">
        <title>Genomic Encyclopedia of Type Strains, Phase IV (KMG-IV): sequencing the most valuable type-strain genomes for metagenomic binning, comparative biology and taxonomic classification.</title>
        <authorList>
            <person name="Goeker M."/>
        </authorList>
    </citation>
    <scope>NUCLEOTIDE SEQUENCE [LARGE SCALE GENOMIC DNA]</scope>
    <source>
        <strain evidence="2 3">DSM 103426</strain>
    </source>
</reference>
<proteinExistence type="predicted"/>
<accession>A0A4R3JTL7</accession>
<dbReference type="EMBL" id="BHEO01000008">
    <property type="protein sequence ID" value="GBU05947.1"/>
    <property type="molecule type" value="Genomic_DNA"/>
</dbReference>
<evidence type="ECO:0000313" key="4">
    <source>
        <dbReference type="Proteomes" id="UP000702954"/>
    </source>
</evidence>
<evidence type="ECO:0000313" key="1">
    <source>
        <dbReference type="EMBL" id="GBU05947.1"/>
    </source>
</evidence>
<comment type="caution">
    <text evidence="2">The sequence shown here is derived from an EMBL/GenBank/DDBJ whole genome shotgun (WGS) entry which is preliminary data.</text>
</comment>
<dbReference type="RefSeq" id="WP_116442111.1">
    <property type="nucleotide sequence ID" value="NZ_BHEO01000008.1"/>
</dbReference>
<organism evidence="2 3">
    <name type="scientific">Faecalimonas umbilicata</name>
    <dbReference type="NCBI Taxonomy" id="1912855"/>
    <lineage>
        <taxon>Bacteria</taxon>
        <taxon>Bacillati</taxon>
        <taxon>Bacillota</taxon>
        <taxon>Clostridia</taxon>
        <taxon>Lachnospirales</taxon>
        <taxon>Lachnospiraceae</taxon>
        <taxon>Faecalimonas</taxon>
    </lineage>
</organism>
<sequence length="163" mass="18346">MDSTGTMSNRGLYLNWSNYAKPPGLQQKNLDAYLADCGNLYTSRTLEVSRIYCSEGLIFLEGMGVHTISDITYEAVIKLVETKMYCSDDTKVMIPNNTAHITRFYGEKGLCSLNYSLVLNRQIYPHIELVSQFSVENCGELDKIMDVTLSVDEVYKSIICGLL</sequence>
<keyword evidence="4" id="KW-1185">Reference proteome</keyword>
<protein>
    <submittedName>
        <fullName evidence="2">Uncharacterized protein</fullName>
    </submittedName>
</protein>
<dbReference type="Proteomes" id="UP000294613">
    <property type="component" value="Unassembled WGS sequence"/>
</dbReference>
<evidence type="ECO:0000313" key="3">
    <source>
        <dbReference type="Proteomes" id="UP000294613"/>
    </source>
</evidence>
<gene>
    <name evidence="2" type="ORF">EDD74_10390</name>
    <name evidence="1" type="ORF">FAEUMB_24880</name>
</gene>
<dbReference type="AlphaFoldDB" id="A0A4R3JTL7"/>
<dbReference type="EMBL" id="SLZV01000003">
    <property type="protein sequence ID" value="TCS69640.1"/>
    <property type="molecule type" value="Genomic_DNA"/>
</dbReference>
<name>A0A4R3JTL7_9FIRM</name>